<dbReference type="EMBL" id="JAJSOF020000001">
    <property type="protein sequence ID" value="KAJ4451676.1"/>
    <property type="molecule type" value="Genomic_DNA"/>
</dbReference>
<reference evidence="2 3" key="1">
    <citation type="journal article" date="2022" name="Allergy">
        <title>Genome assembly and annotation of Periplaneta americana reveal a comprehensive cockroach allergen profile.</title>
        <authorList>
            <person name="Wang L."/>
            <person name="Xiong Q."/>
            <person name="Saelim N."/>
            <person name="Wang L."/>
            <person name="Nong W."/>
            <person name="Wan A.T."/>
            <person name="Shi M."/>
            <person name="Liu X."/>
            <person name="Cao Q."/>
            <person name="Hui J.H.L."/>
            <person name="Sookrung N."/>
            <person name="Leung T.F."/>
            <person name="Tungtrongchitr A."/>
            <person name="Tsui S.K.W."/>
        </authorList>
    </citation>
    <scope>NUCLEOTIDE SEQUENCE [LARGE SCALE GENOMIC DNA]</scope>
    <source>
        <strain evidence="2">PWHHKU_190912</strain>
    </source>
</reference>
<dbReference type="Pfam" id="PF13843">
    <property type="entry name" value="DDE_Tnp_1_7"/>
    <property type="match status" value="1"/>
</dbReference>
<proteinExistence type="predicted"/>
<evidence type="ECO:0000313" key="3">
    <source>
        <dbReference type="Proteomes" id="UP001148838"/>
    </source>
</evidence>
<feature type="domain" description="PiggyBac transposable element-derived protein" evidence="1">
    <location>
        <begin position="58"/>
        <end position="160"/>
    </location>
</feature>
<sequence length="163" mass="18638">MDEDVKQPNDDSLNLYGKNACKWSATEPNRNRRTPAHNIVMKVPTLKGKAKNLGNSCNPLQAWECLFTDDIITEIVIHTNEKISSYRANFSDTTRAELRDTNAVELRALFGFLYYTAVFKSNHESLESMFATDGTGRDIFRAILPVRRTYISIYSLRFDDFAT</sequence>
<dbReference type="Proteomes" id="UP001148838">
    <property type="component" value="Unassembled WGS sequence"/>
</dbReference>
<accession>A0ABQ8TY71</accession>
<name>A0ABQ8TY71_PERAM</name>
<comment type="caution">
    <text evidence="2">The sequence shown here is derived from an EMBL/GenBank/DDBJ whole genome shotgun (WGS) entry which is preliminary data.</text>
</comment>
<organism evidence="2 3">
    <name type="scientific">Periplaneta americana</name>
    <name type="common">American cockroach</name>
    <name type="synonym">Blatta americana</name>
    <dbReference type="NCBI Taxonomy" id="6978"/>
    <lineage>
        <taxon>Eukaryota</taxon>
        <taxon>Metazoa</taxon>
        <taxon>Ecdysozoa</taxon>
        <taxon>Arthropoda</taxon>
        <taxon>Hexapoda</taxon>
        <taxon>Insecta</taxon>
        <taxon>Pterygota</taxon>
        <taxon>Neoptera</taxon>
        <taxon>Polyneoptera</taxon>
        <taxon>Dictyoptera</taxon>
        <taxon>Blattodea</taxon>
        <taxon>Blattoidea</taxon>
        <taxon>Blattidae</taxon>
        <taxon>Blattinae</taxon>
        <taxon>Periplaneta</taxon>
    </lineage>
</organism>
<dbReference type="InterPro" id="IPR029526">
    <property type="entry name" value="PGBD"/>
</dbReference>
<keyword evidence="3" id="KW-1185">Reference proteome</keyword>
<evidence type="ECO:0000259" key="1">
    <source>
        <dbReference type="Pfam" id="PF13843"/>
    </source>
</evidence>
<gene>
    <name evidence="2" type="ORF">ANN_03146</name>
</gene>
<protein>
    <recommendedName>
        <fullName evidence="1">PiggyBac transposable element-derived protein domain-containing protein</fullName>
    </recommendedName>
</protein>
<evidence type="ECO:0000313" key="2">
    <source>
        <dbReference type="EMBL" id="KAJ4451676.1"/>
    </source>
</evidence>